<proteinExistence type="predicted"/>
<evidence type="ECO:0000313" key="4">
    <source>
        <dbReference type="Proteomes" id="UP000677228"/>
    </source>
</evidence>
<dbReference type="EMBL" id="CAJNOK010011648">
    <property type="protein sequence ID" value="CAF1144942.1"/>
    <property type="molecule type" value="Genomic_DNA"/>
</dbReference>
<dbReference type="Proteomes" id="UP000677228">
    <property type="component" value="Unassembled WGS sequence"/>
</dbReference>
<evidence type="ECO:0000313" key="3">
    <source>
        <dbReference type="EMBL" id="CAF3945470.1"/>
    </source>
</evidence>
<evidence type="ECO:0000256" key="1">
    <source>
        <dbReference type="SAM" id="MobiDB-lite"/>
    </source>
</evidence>
<gene>
    <name evidence="2" type="ORF">OVA965_LOCUS21314</name>
    <name evidence="3" type="ORF">TMI583_LOCUS21942</name>
</gene>
<dbReference type="AlphaFoldDB" id="A0A8S2EGQ6"/>
<evidence type="ECO:0000313" key="2">
    <source>
        <dbReference type="EMBL" id="CAF1144942.1"/>
    </source>
</evidence>
<evidence type="ECO:0008006" key="5">
    <source>
        <dbReference type="Google" id="ProtNLM"/>
    </source>
</evidence>
<feature type="compositionally biased region" description="Polar residues" evidence="1">
    <location>
        <begin position="422"/>
        <end position="451"/>
    </location>
</feature>
<dbReference type="Proteomes" id="UP000682733">
    <property type="component" value="Unassembled WGS sequence"/>
</dbReference>
<dbReference type="EMBL" id="CAJOBA010028403">
    <property type="protein sequence ID" value="CAF3945470.1"/>
    <property type="molecule type" value="Genomic_DNA"/>
</dbReference>
<accession>A0A8S2EGQ6</accession>
<protein>
    <recommendedName>
        <fullName evidence="5">MULE transposase domain-containing protein</fullName>
    </recommendedName>
</protein>
<reference evidence="2" key="1">
    <citation type="submission" date="2021-02" db="EMBL/GenBank/DDBJ databases">
        <authorList>
            <person name="Nowell W R."/>
        </authorList>
    </citation>
    <scope>NUCLEOTIDE SEQUENCE</scope>
</reference>
<comment type="caution">
    <text evidence="2">The sequence shown here is derived from an EMBL/GenBank/DDBJ whole genome shotgun (WGS) entry which is preliminary data.</text>
</comment>
<organism evidence="2 4">
    <name type="scientific">Didymodactylos carnosus</name>
    <dbReference type="NCBI Taxonomy" id="1234261"/>
    <lineage>
        <taxon>Eukaryota</taxon>
        <taxon>Metazoa</taxon>
        <taxon>Spiralia</taxon>
        <taxon>Gnathifera</taxon>
        <taxon>Rotifera</taxon>
        <taxon>Eurotatoria</taxon>
        <taxon>Bdelloidea</taxon>
        <taxon>Philodinida</taxon>
        <taxon>Philodinidae</taxon>
        <taxon>Didymodactylos</taxon>
    </lineage>
</organism>
<sequence length="451" mass="52177">MRDISSSGRVQVEICGRKFPTIFYCIINGGYDPNVVYHRLIDKAKTVHDIPRDLVQVHNARKTTMKVLLSRKDELINLHFIAMAMPTFVWKIETVPDLLLVLSDPELCREINKLWNFKPNGEPNKQLFYDSTFNIGDYFVSPLLTKLSAFQEEPTVPISILIHRNQTTESHTSHFLTMKLNSKDLLRKIVEPNIYITHDREDAITNSISFVFPDWIQFADFVHLKRNLKTHCKQEHVDKSILHEIIELMHNLQSSQSNDEFDDTYDNLIALCSEKLMKYIDENIKEPLKKISIFNMKSYGYLNDNFIANSNRCEGFNFMLKQLNEWKRRPVDAIVLAFQRLLAHFVIDIHRSRAGLGKYHLRINANRFTSDPDDINDEPKVSMNDVVKQLQNELFSLDNIAPNDDMNESTGIEGSHKELPSWNDNENVSTHSPSNFQHANTTSTINIDAGN</sequence>
<name>A0A8S2EGQ6_9BILA</name>
<feature type="region of interest" description="Disordered" evidence="1">
    <location>
        <begin position="408"/>
        <end position="451"/>
    </location>
</feature>